<dbReference type="Pfam" id="PF11838">
    <property type="entry name" value="ERAP1_C"/>
    <property type="match status" value="1"/>
</dbReference>
<dbReference type="InterPro" id="IPR050344">
    <property type="entry name" value="Peptidase_M1_aminopeptidases"/>
</dbReference>
<feature type="domain" description="ERAP1-like C-terminal" evidence="3">
    <location>
        <begin position="385"/>
        <end position="436"/>
    </location>
</feature>
<keyword evidence="6" id="KW-1185">Reference proteome</keyword>
<dbReference type="RefSeq" id="XP_009024012.1">
    <property type="nucleotide sequence ID" value="XM_009025764.1"/>
</dbReference>
<evidence type="ECO:0000259" key="2">
    <source>
        <dbReference type="Pfam" id="PF01433"/>
    </source>
</evidence>
<evidence type="ECO:0000259" key="3">
    <source>
        <dbReference type="Pfam" id="PF11838"/>
    </source>
</evidence>
<dbReference type="HOGENOM" id="CLU_620054_0_0_1"/>
<reference evidence="4 6" key="2">
    <citation type="journal article" date="2013" name="Nature">
        <title>Insights into bilaterian evolution from three spiralian genomes.</title>
        <authorList>
            <person name="Simakov O."/>
            <person name="Marletaz F."/>
            <person name="Cho S.J."/>
            <person name="Edsinger-Gonzales E."/>
            <person name="Havlak P."/>
            <person name="Hellsten U."/>
            <person name="Kuo D.H."/>
            <person name="Larsson T."/>
            <person name="Lv J."/>
            <person name="Arendt D."/>
            <person name="Savage R."/>
            <person name="Osoegawa K."/>
            <person name="de Jong P."/>
            <person name="Grimwood J."/>
            <person name="Chapman J.A."/>
            <person name="Shapiro H."/>
            <person name="Aerts A."/>
            <person name="Otillar R.P."/>
            <person name="Terry A.Y."/>
            <person name="Boore J.L."/>
            <person name="Grigoriev I.V."/>
            <person name="Lindberg D.R."/>
            <person name="Seaver E.C."/>
            <person name="Weisblat D.A."/>
            <person name="Putnam N.H."/>
            <person name="Rokhsar D.S."/>
        </authorList>
    </citation>
    <scope>NUCLEOTIDE SEQUENCE</scope>
</reference>
<dbReference type="EMBL" id="AMQM01006108">
    <property type="status" value="NOT_ANNOTATED_CDS"/>
    <property type="molecule type" value="Genomic_DNA"/>
</dbReference>
<proteinExistence type="inferred from homology"/>
<sequence>MAFWIGRLCDNLVSPGLKSMQCKFKPEQKTDHEVTLYAPANAIIYTDVPLDTAVKLIDFYENIAFVHLLSVGSMANWGLMIFDYKYLHYEPLVNEEYEKQILTREDYDEDDDEGLEDSREVASDKDIVTFDRHLFNSHLQGKWFGSLVTMKWWDDFWLYKAFEMFQQYFGADFWLYKAFEMFQQYFGADHLLPGHHMREMFFFRITLASLLKDNTDYSSAISVSVENHKLLSKLFDNVKFSKGASIIQMLESVIGPEIFQKAVKNFLTEHEFKSAKSSDLWESFTKESSGSLNIDVKEMMDTWTQQMGFPLVSISRNGRQVTCRQERYVVVNHSKTGDVNIEVSKFNYTWYIPLTYITDKNLTRHSVVIFKNKTMIFQLPRNVNWLKVNTKMPGFYRVNYDMNGWSGIINQLKSNHKVFSSIERSSLISDAFTLARFCVDTF</sequence>
<name>T1FBX7_HELRO</name>
<evidence type="ECO:0000313" key="5">
    <source>
        <dbReference type="EnsemblMetazoa" id="HelroP177606"/>
    </source>
</evidence>
<dbReference type="FunFam" id="1.10.390.10:FF:000069">
    <property type="entry name" value="Uncharacterized protein"/>
    <property type="match status" value="1"/>
</dbReference>
<dbReference type="STRING" id="6412.T1FBX7"/>
<dbReference type="FunFam" id="2.60.40.1910:FF:000001">
    <property type="entry name" value="Leucyl-cystinyl aminopeptidase"/>
    <property type="match status" value="1"/>
</dbReference>
<dbReference type="EMBL" id="KB097269">
    <property type="protein sequence ID" value="ESN97941.1"/>
    <property type="molecule type" value="Genomic_DNA"/>
</dbReference>
<dbReference type="InterPro" id="IPR024571">
    <property type="entry name" value="ERAP1-like_C_dom"/>
</dbReference>
<organism evidence="5 6">
    <name type="scientific">Helobdella robusta</name>
    <name type="common">Californian leech</name>
    <dbReference type="NCBI Taxonomy" id="6412"/>
    <lineage>
        <taxon>Eukaryota</taxon>
        <taxon>Metazoa</taxon>
        <taxon>Spiralia</taxon>
        <taxon>Lophotrochozoa</taxon>
        <taxon>Annelida</taxon>
        <taxon>Clitellata</taxon>
        <taxon>Hirudinea</taxon>
        <taxon>Rhynchobdellida</taxon>
        <taxon>Glossiphoniidae</taxon>
        <taxon>Helobdella</taxon>
    </lineage>
</organism>
<dbReference type="InterPro" id="IPR014782">
    <property type="entry name" value="Peptidase_M1_dom"/>
</dbReference>
<dbReference type="AlphaFoldDB" id="T1FBX7"/>
<dbReference type="GO" id="GO:0008270">
    <property type="term" value="F:zinc ion binding"/>
    <property type="evidence" value="ECO:0007669"/>
    <property type="project" value="InterPro"/>
</dbReference>
<evidence type="ECO:0000256" key="1">
    <source>
        <dbReference type="ARBA" id="ARBA00010136"/>
    </source>
</evidence>
<dbReference type="Gene3D" id="1.10.390.10">
    <property type="entry name" value="Neutral Protease Domain 2"/>
    <property type="match status" value="2"/>
</dbReference>
<dbReference type="eggNOG" id="KOG1046">
    <property type="taxonomic scope" value="Eukaryota"/>
</dbReference>
<dbReference type="GeneID" id="20206326"/>
<accession>T1FBX7</accession>
<dbReference type="Gene3D" id="1.10.3480.20">
    <property type="match status" value="1"/>
</dbReference>
<dbReference type="PANTHER" id="PTHR11533">
    <property type="entry name" value="PROTEASE M1 ZINC METALLOPROTEASE"/>
    <property type="match status" value="1"/>
</dbReference>
<comment type="similarity">
    <text evidence="1">Belongs to the peptidase M1 family.</text>
</comment>
<evidence type="ECO:0000313" key="4">
    <source>
        <dbReference type="EMBL" id="ESN97941.1"/>
    </source>
</evidence>
<dbReference type="OMA" id="WLYKAFE"/>
<dbReference type="EnsemblMetazoa" id="HelroT177606">
    <property type="protein sequence ID" value="HelroP177606"/>
    <property type="gene ID" value="HelroG177606"/>
</dbReference>
<dbReference type="InParanoid" id="T1FBX7"/>
<reference evidence="6" key="1">
    <citation type="submission" date="2012-12" db="EMBL/GenBank/DDBJ databases">
        <authorList>
            <person name="Hellsten U."/>
            <person name="Grimwood J."/>
            <person name="Chapman J.A."/>
            <person name="Shapiro H."/>
            <person name="Aerts A."/>
            <person name="Otillar R.P."/>
            <person name="Terry A.Y."/>
            <person name="Boore J.L."/>
            <person name="Simakov O."/>
            <person name="Marletaz F."/>
            <person name="Cho S.-J."/>
            <person name="Edsinger-Gonzales E."/>
            <person name="Havlak P."/>
            <person name="Kuo D.-H."/>
            <person name="Larsson T."/>
            <person name="Lv J."/>
            <person name="Arendt D."/>
            <person name="Savage R."/>
            <person name="Osoegawa K."/>
            <person name="de Jong P."/>
            <person name="Lindberg D.R."/>
            <person name="Seaver E.C."/>
            <person name="Weisblat D.A."/>
            <person name="Putnam N.H."/>
            <person name="Grigoriev I.V."/>
            <person name="Rokhsar D.S."/>
        </authorList>
    </citation>
    <scope>NUCLEOTIDE SEQUENCE</scope>
</reference>
<reference evidence="5" key="3">
    <citation type="submission" date="2015-06" db="UniProtKB">
        <authorList>
            <consortium name="EnsemblMetazoa"/>
        </authorList>
    </citation>
    <scope>IDENTIFICATION</scope>
</reference>
<dbReference type="InterPro" id="IPR027268">
    <property type="entry name" value="Peptidase_M4/M1_CTD_sf"/>
</dbReference>
<evidence type="ECO:0008006" key="7">
    <source>
        <dbReference type="Google" id="ProtNLM"/>
    </source>
</evidence>
<dbReference type="OrthoDB" id="10031169at2759"/>
<dbReference type="SUPFAM" id="SSF55486">
    <property type="entry name" value="Metalloproteases ('zincins'), catalytic domain"/>
    <property type="match status" value="1"/>
</dbReference>
<protein>
    <recommendedName>
        <fullName evidence="7">Peptidase M1 membrane alanine aminopeptidase domain-containing protein</fullName>
    </recommendedName>
</protein>
<dbReference type="PANTHER" id="PTHR11533:SF299">
    <property type="entry name" value="AMINOPEPTIDASE"/>
    <property type="match status" value="1"/>
</dbReference>
<feature type="domain" description="Peptidase M1 membrane alanine aminopeptidase" evidence="2">
    <location>
        <begin position="172"/>
        <end position="303"/>
    </location>
</feature>
<dbReference type="Pfam" id="PF01433">
    <property type="entry name" value="Peptidase_M1"/>
    <property type="match status" value="1"/>
</dbReference>
<gene>
    <name evidence="5" type="primary">20206326</name>
    <name evidence="4" type="ORF">HELRODRAFT_177606</name>
</gene>
<dbReference type="CTD" id="20206326"/>
<evidence type="ECO:0000313" key="6">
    <source>
        <dbReference type="Proteomes" id="UP000015101"/>
    </source>
</evidence>
<dbReference type="Proteomes" id="UP000015101">
    <property type="component" value="Unassembled WGS sequence"/>
</dbReference>
<dbReference type="GO" id="GO:0008237">
    <property type="term" value="F:metallopeptidase activity"/>
    <property type="evidence" value="ECO:0007669"/>
    <property type="project" value="InterPro"/>
</dbReference>
<dbReference type="Gene3D" id="2.60.40.1910">
    <property type="match status" value="1"/>
</dbReference>
<dbReference type="KEGG" id="hro:HELRODRAFT_177606"/>